<dbReference type="GO" id="GO:0005737">
    <property type="term" value="C:cytoplasm"/>
    <property type="evidence" value="ECO:0007669"/>
    <property type="project" value="TreeGrafter"/>
</dbReference>
<feature type="domain" description="DDHD" evidence="1">
    <location>
        <begin position="147"/>
        <end position="205"/>
    </location>
</feature>
<reference evidence="3" key="1">
    <citation type="journal article" date="2018" name="Nat. Microbiol.">
        <title>Leveraging single-cell genomics to expand the fungal tree of life.</title>
        <authorList>
            <person name="Ahrendt S.R."/>
            <person name="Quandt C.A."/>
            <person name="Ciobanu D."/>
            <person name="Clum A."/>
            <person name="Salamov A."/>
            <person name="Andreopoulos B."/>
            <person name="Cheng J.F."/>
            <person name="Woyke T."/>
            <person name="Pelin A."/>
            <person name="Henrissat B."/>
            <person name="Reynolds N.K."/>
            <person name="Benny G.L."/>
            <person name="Smith M.E."/>
            <person name="James T.Y."/>
            <person name="Grigoriev I.V."/>
        </authorList>
    </citation>
    <scope>NUCLEOTIDE SEQUENCE [LARGE SCALE GENOMIC DNA]</scope>
    <source>
        <strain evidence="3">Benny S71-1</strain>
    </source>
</reference>
<protein>
    <recommendedName>
        <fullName evidence="1">DDHD domain-containing protein</fullName>
    </recommendedName>
</protein>
<proteinExistence type="predicted"/>
<evidence type="ECO:0000313" key="2">
    <source>
        <dbReference type="EMBL" id="RKP24598.1"/>
    </source>
</evidence>
<dbReference type="EMBL" id="KZ990133">
    <property type="protein sequence ID" value="RKP24598.1"/>
    <property type="molecule type" value="Genomic_DNA"/>
</dbReference>
<dbReference type="PANTHER" id="PTHR23509:SF10">
    <property type="entry name" value="LD21067P"/>
    <property type="match status" value="1"/>
</dbReference>
<evidence type="ECO:0000313" key="3">
    <source>
        <dbReference type="Proteomes" id="UP000278143"/>
    </source>
</evidence>
<dbReference type="OrthoDB" id="431378at2759"/>
<dbReference type="SUPFAM" id="SSF53474">
    <property type="entry name" value="alpha/beta-Hydrolases"/>
    <property type="match status" value="1"/>
</dbReference>
<dbReference type="InterPro" id="IPR029058">
    <property type="entry name" value="AB_hydrolase_fold"/>
</dbReference>
<sequence length="205" mass="22861">MAIDALPVRDMRATLRDVLDGEFERPDEAVAVIPIEWHSILHEKVDSRMNKVALANCSAMRVLCNEYLADVLYYLTREHGQLVIDAVATQLNMRYDEFMARHPAFAGQVALVGFSLGGVCCFDILARQPGGAVPSSLADDERAAPLLKFQPSWLFTLGSPVAAVVVIRGWTMDHFRLPPWCRHQNIMHPCDPMRCNEGWVGRSAG</sequence>
<dbReference type="InterPro" id="IPR004177">
    <property type="entry name" value="DDHD_dom"/>
</dbReference>
<dbReference type="AlphaFoldDB" id="A0A4P9YXG0"/>
<gene>
    <name evidence="2" type="ORF">SYNPS1DRAFT_29641</name>
</gene>
<organism evidence="2 3">
    <name type="scientific">Syncephalis pseudoplumigaleata</name>
    <dbReference type="NCBI Taxonomy" id="1712513"/>
    <lineage>
        <taxon>Eukaryota</taxon>
        <taxon>Fungi</taxon>
        <taxon>Fungi incertae sedis</taxon>
        <taxon>Zoopagomycota</taxon>
        <taxon>Zoopagomycotina</taxon>
        <taxon>Zoopagomycetes</taxon>
        <taxon>Zoopagales</taxon>
        <taxon>Piptocephalidaceae</taxon>
        <taxon>Syncephalis</taxon>
    </lineage>
</organism>
<dbReference type="PROSITE" id="PS51043">
    <property type="entry name" value="DDHD"/>
    <property type="match status" value="1"/>
</dbReference>
<keyword evidence="3" id="KW-1185">Reference proteome</keyword>
<evidence type="ECO:0000259" key="1">
    <source>
        <dbReference type="PROSITE" id="PS51043"/>
    </source>
</evidence>
<dbReference type="PANTHER" id="PTHR23509">
    <property type="entry name" value="PA-PL1 PHOSPHOLIPASE FAMILY"/>
    <property type="match status" value="1"/>
</dbReference>
<dbReference type="Proteomes" id="UP000278143">
    <property type="component" value="Unassembled WGS sequence"/>
</dbReference>
<dbReference type="InterPro" id="IPR058055">
    <property type="entry name" value="PA-PLA1"/>
</dbReference>
<dbReference type="GO" id="GO:0046872">
    <property type="term" value="F:metal ion binding"/>
    <property type="evidence" value="ECO:0007669"/>
    <property type="project" value="InterPro"/>
</dbReference>
<name>A0A4P9YXG0_9FUNG</name>
<dbReference type="GO" id="GO:0004620">
    <property type="term" value="F:phospholipase activity"/>
    <property type="evidence" value="ECO:0007669"/>
    <property type="project" value="TreeGrafter"/>
</dbReference>
<accession>A0A4P9YXG0</accession>